<feature type="compositionally biased region" description="Gly residues" evidence="1">
    <location>
        <begin position="108"/>
        <end position="124"/>
    </location>
</feature>
<accession>A0A974PN25</accession>
<name>A0A974PN25_9HYPH</name>
<dbReference type="RefSeq" id="WP_203192878.1">
    <property type="nucleotide sequence ID" value="NZ_CP063362.1"/>
</dbReference>
<organism evidence="3 4">
    <name type="scientific">Xanthobacter dioxanivorans</name>
    <dbReference type="NCBI Taxonomy" id="2528964"/>
    <lineage>
        <taxon>Bacteria</taxon>
        <taxon>Pseudomonadati</taxon>
        <taxon>Pseudomonadota</taxon>
        <taxon>Alphaproteobacteria</taxon>
        <taxon>Hyphomicrobiales</taxon>
        <taxon>Xanthobacteraceae</taxon>
        <taxon>Xanthobacter</taxon>
    </lineage>
</organism>
<feature type="region of interest" description="Disordered" evidence="1">
    <location>
        <begin position="27"/>
        <end position="72"/>
    </location>
</feature>
<protein>
    <submittedName>
        <fullName evidence="3">Uncharacterized protein</fullName>
    </submittedName>
</protein>
<dbReference type="AlphaFoldDB" id="A0A974PN25"/>
<evidence type="ECO:0000313" key="3">
    <source>
        <dbReference type="EMBL" id="QRG06005.1"/>
    </source>
</evidence>
<keyword evidence="2" id="KW-0472">Membrane</keyword>
<keyword evidence="4" id="KW-1185">Reference proteome</keyword>
<reference evidence="3 4" key="1">
    <citation type="submission" date="2020-10" db="EMBL/GenBank/DDBJ databases">
        <title>Degradation of 1,4-Dioxane by Xanthobacter sp. YN2, via a Novel Group-2 Soluble Di-Iron Monooxygenase.</title>
        <authorList>
            <person name="Ma F."/>
            <person name="Wang Y."/>
            <person name="Yang J."/>
            <person name="Guo H."/>
            <person name="Su D."/>
            <person name="Yu L."/>
        </authorList>
    </citation>
    <scope>NUCLEOTIDE SEQUENCE [LARGE SCALE GENOMIC DNA]</scope>
    <source>
        <strain evidence="3 4">YN2</strain>
    </source>
</reference>
<evidence type="ECO:0000256" key="1">
    <source>
        <dbReference type="SAM" id="MobiDB-lite"/>
    </source>
</evidence>
<evidence type="ECO:0000256" key="2">
    <source>
        <dbReference type="SAM" id="Phobius"/>
    </source>
</evidence>
<dbReference type="KEGG" id="xdi:EZH22_23855"/>
<dbReference type="Proteomes" id="UP000596427">
    <property type="component" value="Chromosome"/>
</dbReference>
<keyword evidence="2" id="KW-0812">Transmembrane</keyword>
<gene>
    <name evidence="3" type="ORF">EZH22_23855</name>
</gene>
<keyword evidence="2" id="KW-1133">Transmembrane helix</keyword>
<dbReference type="EMBL" id="CP063362">
    <property type="protein sequence ID" value="QRG06005.1"/>
    <property type="molecule type" value="Genomic_DNA"/>
</dbReference>
<proteinExistence type="predicted"/>
<evidence type="ECO:0000313" key="4">
    <source>
        <dbReference type="Proteomes" id="UP000596427"/>
    </source>
</evidence>
<feature type="region of interest" description="Disordered" evidence="1">
    <location>
        <begin position="89"/>
        <end position="124"/>
    </location>
</feature>
<feature type="transmembrane region" description="Helical" evidence="2">
    <location>
        <begin position="6"/>
        <end position="23"/>
    </location>
</feature>
<sequence length="124" mass="12075">MDGTALLVTLLVVGAPLALFFAMRRHPALPPKASQPKPRERTPPGDFGMAREASEPAPARTEGDATSSAVASGAAAAAAGGAFILAAGARHHASEGGRESPQAEADGPDGGGGAHGGGEGDGDL</sequence>